<evidence type="ECO:0000259" key="1">
    <source>
        <dbReference type="Pfam" id="PF08241"/>
    </source>
</evidence>
<proteinExistence type="predicted"/>
<dbReference type="SUPFAM" id="SSF53335">
    <property type="entry name" value="S-adenosyl-L-methionine-dependent methyltransferases"/>
    <property type="match status" value="1"/>
</dbReference>
<dbReference type="GO" id="GO:0008168">
    <property type="term" value="F:methyltransferase activity"/>
    <property type="evidence" value="ECO:0007669"/>
    <property type="project" value="UniProtKB-KW"/>
</dbReference>
<evidence type="ECO:0000313" key="3">
    <source>
        <dbReference type="Proteomes" id="UP000652176"/>
    </source>
</evidence>
<reference evidence="2 3" key="1">
    <citation type="submission" date="2020-09" db="EMBL/GenBank/DDBJ databases">
        <title>Methylomonas albis sp. nov. and Methylomonas fluvii sp. nov.: Two cold-adapted methanotrophs from the River Elbe and an amended description of Methylovulum psychrotolerans strain Eb1.</title>
        <authorList>
            <person name="Bussmann I.K."/>
            <person name="Klings K.-W."/>
            <person name="Warnstedt J."/>
            <person name="Hoppert M."/>
            <person name="Saborowski A."/>
            <person name="Horn F."/>
            <person name="Liebner S."/>
        </authorList>
    </citation>
    <scope>NUCLEOTIDE SEQUENCE [LARGE SCALE GENOMIC DNA]</scope>
    <source>
        <strain evidence="2 3">EbA</strain>
    </source>
</reference>
<dbReference type="InterPro" id="IPR013216">
    <property type="entry name" value="Methyltransf_11"/>
</dbReference>
<name>A0ABR9D062_9GAMM</name>
<dbReference type="Gene3D" id="3.40.50.150">
    <property type="entry name" value="Vaccinia Virus protein VP39"/>
    <property type="match status" value="1"/>
</dbReference>
<dbReference type="Proteomes" id="UP000652176">
    <property type="component" value="Unassembled WGS sequence"/>
</dbReference>
<accession>A0ABR9D062</accession>
<comment type="caution">
    <text evidence="2">The sequence shown here is derived from an EMBL/GenBank/DDBJ whole genome shotgun (WGS) entry which is preliminary data.</text>
</comment>
<dbReference type="CDD" id="cd02440">
    <property type="entry name" value="AdoMet_MTases"/>
    <property type="match status" value="1"/>
</dbReference>
<dbReference type="EMBL" id="JACXSS010000001">
    <property type="protein sequence ID" value="MBD9356196.1"/>
    <property type="molecule type" value="Genomic_DNA"/>
</dbReference>
<organism evidence="2 3">
    <name type="scientific">Methylomonas albis</name>
    <dbReference type="NCBI Taxonomy" id="1854563"/>
    <lineage>
        <taxon>Bacteria</taxon>
        <taxon>Pseudomonadati</taxon>
        <taxon>Pseudomonadota</taxon>
        <taxon>Gammaproteobacteria</taxon>
        <taxon>Methylococcales</taxon>
        <taxon>Methylococcaceae</taxon>
        <taxon>Methylomonas</taxon>
    </lineage>
</organism>
<dbReference type="Gene3D" id="2.20.25.110">
    <property type="entry name" value="S-adenosyl-L-methionine-dependent methyltransferases"/>
    <property type="match status" value="1"/>
</dbReference>
<dbReference type="InterPro" id="IPR029063">
    <property type="entry name" value="SAM-dependent_MTases_sf"/>
</dbReference>
<protein>
    <submittedName>
        <fullName evidence="2">SAM-dependent methyltransferase</fullName>
    </submittedName>
</protein>
<keyword evidence="3" id="KW-1185">Reference proteome</keyword>
<keyword evidence="2" id="KW-0808">Transferase</keyword>
<dbReference type="Pfam" id="PF08241">
    <property type="entry name" value="Methyltransf_11"/>
    <property type="match status" value="1"/>
</dbReference>
<sequence length="241" mass="27089">MTAKEHYDQHLADIYAWMVGDFDARQKEFQQFLAANNLSPQSTSIALDLGAGHGVQSVSLAKLGYTVKAIDFNQQLLSELIDNSQRLSVIGFNDDIRQVKEYADPKPELIACCGDTLTHLESLDDIRQLIIDCCESLIESGKLVLSFRDYSTPLTGDQRFIPVKSDDTKILTCCLDYEADRVRVTDLLQIKTENGWQQTVSSYYKVRVSPDDVAKILADFGLRVTFNEVVNRMTTIIAIKP</sequence>
<dbReference type="RefSeq" id="WP_192374573.1">
    <property type="nucleotide sequence ID" value="NZ_CAJHIV010000001.1"/>
</dbReference>
<evidence type="ECO:0000313" key="2">
    <source>
        <dbReference type="EMBL" id="MBD9356196.1"/>
    </source>
</evidence>
<gene>
    <name evidence="2" type="ORF">IE877_09890</name>
</gene>
<dbReference type="GO" id="GO:0032259">
    <property type="term" value="P:methylation"/>
    <property type="evidence" value="ECO:0007669"/>
    <property type="project" value="UniProtKB-KW"/>
</dbReference>
<keyword evidence="2" id="KW-0489">Methyltransferase</keyword>
<feature type="domain" description="Methyltransferase type 11" evidence="1">
    <location>
        <begin position="47"/>
        <end position="144"/>
    </location>
</feature>